<dbReference type="EMBL" id="JWZX01002402">
    <property type="protein sequence ID" value="KOO29530.1"/>
    <property type="molecule type" value="Genomic_DNA"/>
</dbReference>
<dbReference type="InterPro" id="IPR036390">
    <property type="entry name" value="WH_DNA-bd_sf"/>
</dbReference>
<dbReference type="InterPro" id="IPR036388">
    <property type="entry name" value="WH-like_DNA-bd_sf"/>
</dbReference>
<feature type="region of interest" description="Disordered" evidence="9">
    <location>
        <begin position="1"/>
        <end position="37"/>
    </location>
</feature>
<dbReference type="GO" id="GO:0005789">
    <property type="term" value="C:endoplasmic reticulum membrane"/>
    <property type="evidence" value="ECO:0007669"/>
    <property type="project" value="UniProtKB-SubCell"/>
</dbReference>
<organism evidence="10 11">
    <name type="scientific">Chrysochromulina tobinii</name>
    <dbReference type="NCBI Taxonomy" id="1460289"/>
    <lineage>
        <taxon>Eukaryota</taxon>
        <taxon>Haptista</taxon>
        <taxon>Haptophyta</taxon>
        <taxon>Prymnesiophyceae</taxon>
        <taxon>Prymnesiales</taxon>
        <taxon>Chrysochromulinaceae</taxon>
        <taxon>Chrysochromulina</taxon>
    </lineage>
</organism>
<evidence type="ECO:0000313" key="11">
    <source>
        <dbReference type="Proteomes" id="UP000037460"/>
    </source>
</evidence>
<keyword evidence="5" id="KW-0833">Ubl conjugation pathway</keyword>
<dbReference type="SMART" id="SM01128">
    <property type="entry name" value="DDRGK"/>
    <property type="match status" value="1"/>
</dbReference>
<comment type="caution">
    <text evidence="10">The sequence shown here is derived from an EMBL/GenBank/DDBJ whole genome shotgun (WGS) entry which is preliminary data.</text>
</comment>
<dbReference type="FunFam" id="1.10.10.10:FF:000143">
    <property type="entry name" value="DDRGK domain-containing protein 1"/>
    <property type="match status" value="1"/>
</dbReference>
<proteinExistence type="inferred from homology"/>
<gene>
    <name evidence="10" type="ORF">Ctob_005564</name>
</gene>
<keyword evidence="8" id="KW-0472">Membrane</keyword>
<dbReference type="OrthoDB" id="2285710at2759"/>
<evidence type="ECO:0000256" key="6">
    <source>
        <dbReference type="ARBA" id="ARBA00022824"/>
    </source>
</evidence>
<evidence type="ECO:0000256" key="4">
    <source>
        <dbReference type="ARBA" id="ARBA00022692"/>
    </source>
</evidence>
<feature type="compositionally biased region" description="Low complexity" evidence="9">
    <location>
        <begin position="177"/>
        <end position="186"/>
    </location>
</feature>
<keyword evidence="6" id="KW-0256">Endoplasmic reticulum</keyword>
<dbReference type="Gene3D" id="1.10.10.10">
    <property type="entry name" value="Winged helix-like DNA-binding domain superfamily/Winged helix DNA-binding domain"/>
    <property type="match status" value="1"/>
</dbReference>
<comment type="subcellular location">
    <subcellularLocation>
        <location evidence="1">Endoplasmic reticulum membrane</location>
        <topology evidence="1">Single-pass membrane protein</topology>
    </subcellularLocation>
</comment>
<dbReference type="PANTHER" id="PTHR48176:SF1">
    <property type="entry name" value="DDRGK DOMAIN-CONTAINING PROTEIN 1"/>
    <property type="match status" value="1"/>
</dbReference>
<keyword evidence="7" id="KW-1133">Transmembrane helix</keyword>
<dbReference type="Pfam" id="PF09756">
    <property type="entry name" value="DDRGK"/>
    <property type="match status" value="1"/>
</dbReference>
<protein>
    <recommendedName>
        <fullName evidence="3">DDRGK domain-containing protein 1</fullName>
    </recommendedName>
</protein>
<dbReference type="GO" id="GO:0044389">
    <property type="term" value="F:ubiquitin-like protein ligase binding"/>
    <property type="evidence" value="ECO:0007669"/>
    <property type="project" value="TreeGrafter"/>
</dbReference>
<evidence type="ECO:0000256" key="9">
    <source>
        <dbReference type="SAM" id="MobiDB-lite"/>
    </source>
</evidence>
<reference evidence="11" key="1">
    <citation type="journal article" date="2015" name="PLoS Genet.">
        <title>Genome Sequence and Transcriptome Analyses of Chrysochromulina tobin: Metabolic Tools for Enhanced Algal Fitness in the Prominent Order Prymnesiales (Haptophyceae).</title>
        <authorList>
            <person name="Hovde B.T."/>
            <person name="Deodato C.R."/>
            <person name="Hunsperger H.M."/>
            <person name="Ryken S.A."/>
            <person name="Yost W."/>
            <person name="Jha R.K."/>
            <person name="Patterson J."/>
            <person name="Monnat R.J. Jr."/>
            <person name="Barlow S.B."/>
            <person name="Starkenburg S.R."/>
            <person name="Cattolico R.A."/>
        </authorList>
    </citation>
    <scope>NUCLEOTIDE SEQUENCE</scope>
    <source>
        <strain evidence="11">CCMP291</strain>
    </source>
</reference>
<dbReference type="Proteomes" id="UP000037460">
    <property type="component" value="Unassembled WGS sequence"/>
</dbReference>
<name>A0A0M0JSR8_9EUKA</name>
<dbReference type="InterPro" id="IPR019153">
    <property type="entry name" value="DDRGK_dom-contain"/>
</dbReference>
<dbReference type="PANTHER" id="PTHR48176">
    <property type="entry name" value="DDRGK DOMAIN-CONTAINING PROTEIN 1"/>
    <property type="match status" value="1"/>
</dbReference>
<evidence type="ECO:0000256" key="1">
    <source>
        <dbReference type="ARBA" id="ARBA00004389"/>
    </source>
</evidence>
<keyword evidence="4" id="KW-0812">Transmembrane</keyword>
<evidence type="ECO:0000256" key="7">
    <source>
        <dbReference type="ARBA" id="ARBA00022989"/>
    </source>
</evidence>
<dbReference type="AlphaFoldDB" id="A0A0M0JSR8"/>
<evidence type="ECO:0000313" key="10">
    <source>
        <dbReference type="EMBL" id="KOO29530.1"/>
    </source>
</evidence>
<evidence type="ECO:0000256" key="5">
    <source>
        <dbReference type="ARBA" id="ARBA00022786"/>
    </source>
</evidence>
<feature type="region of interest" description="Disordered" evidence="9">
    <location>
        <begin position="160"/>
        <end position="186"/>
    </location>
</feature>
<accession>A0A0M0JSR8</accession>
<evidence type="ECO:0000256" key="8">
    <source>
        <dbReference type="ARBA" id="ARBA00023136"/>
    </source>
</evidence>
<sequence>MREKESEKDAKRRSKEAEREAKALAREEKARQEAEALAKAKQEEYDKWKDMFSVDEAGEEAEGAVEEEEMLERFITYMKEHKVTVLEEIAAEFKLRVQDVIQRVQALERMGHVTGVIDDRGKFIYITTAEMEAVAKYVQRKGRVRISTLAMESNKLIDLQPKRKEISTAEDDDSEKPGGAAAAPAG</sequence>
<evidence type="ECO:0000256" key="3">
    <source>
        <dbReference type="ARBA" id="ARBA00018218"/>
    </source>
</evidence>
<evidence type="ECO:0000256" key="2">
    <source>
        <dbReference type="ARBA" id="ARBA00009829"/>
    </source>
</evidence>
<dbReference type="InterPro" id="IPR050899">
    <property type="entry name" value="DDRGK_domain-containing"/>
</dbReference>
<comment type="similarity">
    <text evidence="2">Belongs to the DDRGK1 family.</text>
</comment>
<keyword evidence="11" id="KW-1185">Reference proteome</keyword>
<dbReference type="SUPFAM" id="SSF46785">
    <property type="entry name" value="Winged helix' DNA-binding domain"/>
    <property type="match status" value="1"/>
</dbReference>